<dbReference type="Pfam" id="PF01782">
    <property type="entry name" value="RimM"/>
    <property type="match status" value="1"/>
</dbReference>
<dbReference type="GO" id="GO:0006364">
    <property type="term" value="P:rRNA processing"/>
    <property type="evidence" value="ECO:0007669"/>
    <property type="project" value="UniProtKB-UniRule"/>
</dbReference>
<dbReference type="SUPFAM" id="SSF50447">
    <property type="entry name" value="Translation proteins"/>
    <property type="match status" value="1"/>
</dbReference>
<dbReference type="GO" id="GO:0005840">
    <property type="term" value="C:ribosome"/>
    <property type="evidence" value="ECO:0007669"/>
    <property type="project" value="InterPro"/>
</dbReference>
<dbReference type="InterPro" id="IPR009000">
    <property type="entry name" value="Transl_B-barrel_sf"/>
</dbReference>
<evidence type="ECO:0000313" key="8">
    <source>
        <dbReference type="EMBL" id="MST79287.1"/>
    </source>
</evidence>
<dbReference type="NCBIfam" id="TIGR02273">
    <property type="entry name" value="16S_RimM"/>
    <property type="match status" value="1"/>
</dbReference>
<dbReference type="InterPro" id="IPR056792">
    <property type="entry name" value="PRC_RimM"/>
</dbReference>
<comment type="domain">
    <text evidence="5">The PRC barrel domain binds ribosomal protein uS19.</text>
</comment>
<evidence type="ECO:0000256" key="4">
    <source>
        <dbReference type="ARBA" id="ARBA00023186"/>
    </source>
</evidence>
<dbReference type="InterPro" id="IPR036976">
    <property type="entry name" value="RimM_N_sf"/>
</dbReference>
<keyword evidence="3 5" id="KW-0698">rRNA processing</keyword>
<dbReference type="InterPro" id="IPR002676">
    <property type="entry name" value="RimM_N"/>
</dbReference>
<dbReference type="Pfam" id="PF24986">
    <property type="entry name" value="PRC_RimM"/>
    <property type="match status" value="1"/>
</dbReference>
<feature type="domain" description="RimM N-terminal" evidence="6">
    <location>
        <begin position="8"/>
        <end position="88"/>
    </location>
</feature>
<dbReference type="PANTHER" id="PTHR33692:SF1">
    <property type="entry name" value="RIBOSOME MATURATION FACTOR RIMM"/>
    <property type="match status" value="1"/>
</dbReference>
<keyword evidence="4 5" id="KW-0143">Chaperone</keyword>
<evidence type="ECO:0000256" key="3">
    <source>
        <dbReference type="ARBA" id="ARBA00022552"/>
    </source>
</evidence>
<evidence type="ECO:0000313" key="9">
    <source>
        <dbReference type="Proteomes" id="UP000452141"/>
    </source>
</evidence>
<keyword evidence="2 5" id="KW-0690">Ribosome biogenesis</keyword>
<comment type="caution">
    <text evidence="8">The sequence shown here is derived from an EMBL/GenBank/DDBJ whole genome shotgun (WGS) entry which is preliminary data.</text>
</comment>
<dbReference type="AlphaFoldDB" id="A0A844FLP3"/>
<dbReference type="GO" id="GO:0043022">
    <property type="term" value="F:ribosome binding"/>
    <property type="evidence" value="ECO:0007669"/>
    <property type="project" value="InterPro"/>
</dbReference>
<proteinExistence type="inferred from homology"/>
<evidence type="ECO:0000259" key="6">
    <source>
        <dbReference type="Pfam" id="PF01782"/>
    </source>
</evidence>
<dbReference type="GO" id="GO:0005737">
    <property type="term" value="C:cytoplasm"/>
    <property type="evidence" value="ECO:0007669"/>
    <property type="project" value="UniProtKB-SubCell"/>
</dbReference>
<name>A0A844FLP3_9LACO</name>
<comment type="similarity">
    <text evidence="5">Belongs to the RimM family.</text>
</comment>
<dbReference type="SUPFAM" id="SSF50346">
    <property type="entry name" value="PRC-barrel domain"/>
    <property type="match status" value="1"/>
</dbReference>
<comment type="subunit">
    <text evidence="5">Binds ribosomal protein uS19.</text>
</comment>
<accession>A0A844FLP3</accession>
<dbReference type="HAMAP" id="MF_00014">
    <property type="entry name" value="Ribosome_mat_RimM"/>
    <property type="match status" value="1"/>
</dbReference>
<comment type="function">
    <text evidence="5">An accessory protein needed during the final step in the assembly of 30S ribosomal subunit, possibly for assembly of the head region. Essential for efficient processing of 16S rRNA. May be needed both before and after RbfA during the maturation of 16S rRNA. It has affinity for free ribosomal 30S subunits but not for 70S ribosomes.</text>
</comment>
<comment type="subcellular location">
    <subcellularLocation>
        <location evidence="5">Cytoplasm</location>
    </subcellularLocation>
</comment>
<organism evidence="8 9">
    <name type="scientific">Lactobacillus equicursoris</name>
    <dbReference type="NCBI Taxonomy" id="420645"/>
    <lineage>
        <taxon>Bacteria</taxon>
        <taxon>Bacillati</taxon>
        <taxon>Bacillota</taxon>
        <taxon>Bacilli</taxon>
        <taxon>Lactobacillales</taxon>
        <taxon>Lactobacillaceae</taxon>
        <taxon>Lactobacillus</taxon>
    </lineage>
</organism>
<dbReference type="EMBL" id="VUMW01000003">
    <property type="protein sequence ID" value="MST79287.1"/>
    <property type="molecule type" value="Genomic_DNA"/>
</dbReference>
<sequence>MTMNYYNVGKIVATHGLKGEVKVAITTDFPEDRFAEGSRLYLGPNRQEVTVKAGRPFKQFWLVTFNEIPGIDEAEKVKGQELVVSEEDQGELPDGVYYYRDLLGCTVVDDEKGEKIGELTDIEAPGANDIWEITEENGKKFWIPYIPDVVKSVDIEQKVVRVQLMEGLR</sequence>
<dbReference type="Gene3D" id="2.40.30.60">
    <property type="entry name" value="RimM"/>
    <property type="match status" value="1"/>
</dbReference>
<evidence type="ECO:0000256" key="2">
    <source>
        <dbReference type="ARBA" id="ARBA00022517"/>
    </source>
</evidence>
<evidence type="ECO:0000259" key="7">
    <source>
        <dbReference type="Pfam" id="PF24986"/>
    </source>
</evidence>
<dbReference type="InterPro" id="IPR011961">
    <property type="entry name" value="RimM"/>
</dbReference>
<keyword evidence="1 5" id="KW-0963">Cytoplasm</keyword>
<gene>
    <name evidence="5 8" type="primary">rimM</name>
    <name evidence="8" type="ORF">FYJ61_02060</name>
</gene>
<dbReference type="InterPro" id="IPR011033">
    <property type="entry name" value="PRC_barrel-like_sf"/>
</dbReference>
<evidence type="ECO:0000256" key="5">
    <source>
        <dbReference type="HAMAP-Rule" id="MF_00014"/>
    </source>
</evidence>
<dbReference type="PANTHER" id="PTHR33692">
    <property type="entry name" value="RIBOSOME MATURATION FACTOR RIMM"/>
    <property type="match status" value="1"/>
</dbReference>
<protein>
    <recommendedName>
        <fullName evidence="5">Ribosome maturation factor RimM</fullName>
    </recommendedName>
</protein>
<dbReference type="Gene3D" id="2.30.30.240">
    <property type="entry name" value="PRC-barrel domain"/>
    <property type="match status" value="1"/>
</dbReference>
<feature type="domain" description="Ribosome maturation factor RimM PRC barrel" evidence="7">
    <location>
        <begin position="100"/>
        <end position="168"/>
    </location>
</feature>
<dbReference type="GO" id="GO:0042274">
    <property type="term" value="P:ribosomal small subunit biogenesis"/>
    <property type="evidence" value="ECO:0007669"/>
    <property type="project" value="UniProtKB-UniRule"/>
</dbReference>
<reference evidence="8 9" key="1">
    <citation type="submission" date="2019-08" db="EMBL/GenBank/DDBJ databases">
        <title>In-depth cultivation of the pig gut microbiome towards novel bacterial diversity and tailored functional studies.</title>
        <authorList>
            <person name="Wylensek D."/>
            <person name="Hitch T.C.A."/>
            <person name="Clavel T."/>
        </authorList>
    </citation>
    <scope>NUCLEOTIDE SEQUENCE [LARGE SCALE GENOMIC DNA]</scope>
    <source>
        <strain evidence="8 9">WCA-470BD-2E</strain>
    </source>
</reference>
<dbReference type="Proteomes" id="UP000452141">
    <property type="component" value="Unassembled WGS sequence"/>
</dbReference>
<evidence type="ECO:0000256" key="1">
    <source>
        <dbReference type="ARBA" id="ARBA00022490"/>
    </source>
</evidence>